<feature type="transmembrane region" description="Helical" evidence="1">
    <location>
        <begin position="162"/>
        <end position="181"/>
    </location>
</feature>
<keyword evidence="3" id="KW-0548">Nucleotidyltransferase</keyword>
<feature type="transmembrane region" description="Helical" evidence="1">
    <location>
        <begin position="261"/>
        <end position="283"/>
    </location>
</feature>
<feature type="transmembrane region" description="Helical" evidence="1">
    <location>
        <begin position="235"/>
        <end position="255"/>
    </location>
</feature>
<accession>A0A2N5CSS1</accession>
<feature type="transmembrane region" description="Helical" evidence="1">
    <location>
        <begin position="55"/>
        <end position="75"/>
    </location>
</feature>
<dbReference type="PANTHER" id="PTHR43535">
    <property type="entry name" value="PHOSPHATIDATE CYTIDYLYLTRANSFERASE"/>
    <property type="match status" value="1"/>
</dbReference>
<dbReference type="EMBL" id="PJRQ01000026">
    <property type="protein sequence ID" value="PLR13918.1"/>
    <property type="molecule type" value="Genomic_DNA"/>
</dbReference>
<keyword evidence="5" id="KW-1185">Reference proteome</keyword>
<proteinExistence type="predicted"/>
<dbReference type="EMBL" id="CP026100">
    <property type="protein sequence ID" value="AYV45673.1"/>
    <property type="molecule type" value="Genomic_DNA"/>
</dbReference>
<evidence type="ECO:0000313" key="5">
    <source>
        <dbReference type="Proteomes" id="UP000281192"/>
    </source>
</evidence>
<organism evidence="3 4">
    <name type="scientific">Caulobacter flavus</name>
    <dbReference type="NCBI Taxonomy" id="1679497"/>
    <lineage>
        <taxon>Bacteria</taxon>
        <taxon>Pseudomonadati</taxon>
        <taxon>Pseudomonadota</taxon>
        <taxon>Alphaproteobacteria</taxon>
        <taxon>Caulobacterales</taxon>
        <taxon>Caulobacteraceae</taxon>
        <taxon>Caulobacter</taxon>
    </lineage>
</organism>
<keyword evidence="1" id="KW-0812">Transmembrane</keyword>
<dbReference type="OrthoDB" id="9799199at2"/>
<evidence type="ECO:0000256" key="1">
    <source>
        <dbReference type="SAM" id="Phobius"/>
    </source>
</evidence>
<dbReference type="KEGG" id="cfh:C1707_05055"/>
<keyword evidence="1" id="KW-1133">Transmembrane helix</keyword>
<dbReference type="Proteomes" id="UP000234483">
    <property type="component" value="Unassembled WGS sequence"/>
</dbReference>
<dbReference type="GO" id="GO:0016779">
    <property type="term" value="F:nucleotidyltransferase activity"/>
    <property type="evidence" value="ECO:0007669"/>
    <property type="project" value="UniProtKB-KW"/>
</dbReference>
<dbReference type="Proteomes" id="UP000281192">
    <property type="component" value="Chromosome"/>
</dbReference>
<evidence type="ECO:0000313" key="3">
    <source>
        <dbReference type="EMBL" id="PLR13918.1"/>
    </source>
</evidence>
<reference evidence="2 5" key="2">
    <citation type="submission" date="2018-01" db="EMBL/GenBank/DDBJ databases">
        <title>Complete genome sequence of Caulobacter flavus RHGG3.</title>
        <authorList>
            <person name="Yang E."/>
        </authorList>
    </citation>
    <scope>NUCLEOTIDE SEQUENCE [LARGE SCALE GENOMIC DNA]</scope>
    <source>
        <strain evidence="2 5">RHGG3</strain>
    </source>
</reference>
<reference evidence="3 4" key="1">
    <citation type="submission" date="2017-12" db="EMBL/GenBank/DDBJ databases">
        <title>The genome sequence of Caulobacter flavus CGMCC1 15093.</title>
        <authorList>
            <person name="Gao J."/>
            <person name="Mao X."/>
            <person name="Sun J."/>
        </authorList>
    </citation>
    <scope>NUCLEOTIDE SEQUENCE [LARGE SCALE GENOMIC DNA]</scope>
    <source>
        <strain evidence="3 4">CGMCC1 15093</strain>
    </source>
</reference>
<keyword evidence="3" id="KW-0808">Transferase</keyword>
<feature type="transmembrane region" description="Helical" evidence="1">
    <location>
        <begin position="81"/>
        <end position="100"/>
    </location>
</feature>
<gene>
    <name evidence="2" type="ORF">C1707_05055</name>
    <name evidence="3" type="ORF">CFHF_13830</name>
</gene>
<feature type="transmembrane region" description="Helical" evidence="1">
    <location>
        <begin position="20"/>
        <end position="43"/>
    </location>
</feature>
<name>A0A2N5CSS1_9CAUL</name>
<sequence length="328" mass="35446">MDFVGDLTGHAGRFLAAQPAPLLAGLAGVVVLLGVASAIAAVLPRLKPGKSYEELRLRIVSWWGMVALLAGALLLGWQATTAVFAFISFLALREFLSLAVRRREDRPAILAAYLCLAAAYGFIFADRYMFYLVFIPVWVFLGLPALMALIGQTKGYLASAATFHWGLVTCVYNLGFVAFLMRVPSSEHLPAGPAGLVFFLLLATEFNDVAQYVWGKLFGRRKILPSVSPNKTWEGFLGGWITTAALIWFVGPVFTPLSGHGLAFVAFVLPAAGFAGDVTMSAIKRDIGVKDTSHAIPGHGGVLDRADSLTFTAPLYFHLMALFALDRF</sequence>
<dbReference type="GO" id="GO:0005886">
    <property type="term" value="C:plasma membrane"/>
    <property type="evidence" value="ECO:0007669"/>
    <property type="project" value="TreeGrafter"/>
</dbReference>
<feature type="transmembrane region" description="Helical" evidence="1">
    <location>
        <begin position="193"/>
        <end position="214"/>
    </location>
</feature>
<feature type="transmembrane region" description="Helical" evidence="1">
    <location>
        <begin position="107"/>
        <end position="125"/>
    </location>
</feature>
<dbReference type="AlphaFoldDB" id="A0A2N5CSS1"/>
<dbReference type="GO" id="GO:0009273">
    <property type="term" value="P:peptidoglycan-based cell wall biogenesis"/>
    <property type="evidence" value="ECO:0007669"/>
    <property type="project" value="TreeGrafter"/>
</dbReference>
<evidence type="ECO:0000313" key="4">
    <source>
        <dbReference type="Proteomes" id="UP000234483"/>
    </source>
</evidence>
<feature type="transmembrane region" description="Helical" evidence="1">
    <location>
        <begin position="131"/>
        <end position="150"/>
    </location>
</feature>
<evidence type="ECO:0000313" key="2">
    <source>
        <dbReference type="EMBL" id="AYV45673.1"/>
    </source>
</evidence>
<dbReference type="PANTHER" id="PTHR43535:SF1">
    <property type="entry name" value="PHOSPHATIDATE CYTIDYLYLTRANSFERASE"/>
    <property type="match status" value="1"/>
</dbReference>
<keyword evidence="1" id="KW-0472">Membrane</keyword>
<protein>
    <submittedName>
        <fullName evidence="3">Phosphatidate cytidylyltransferase</fullName>
    </submittedName>
</protein>
<dbReference type="Pfam" id="PF01148">
    <property type="entry name" value="CTP_transf_1"/>
    <property type="match status" value="1"/>
</dbReference>
<dbReference type="RefSeq" id="WP_101713587.1">
    <property type="nucleotide sequence ID" value="NZ_CP026100.1"/>
</dbReference>